<evidence type="ECO:0000313" key="2">
    <source>
        <dbReference type="Proteomes" id="UP000253517"/>
    </source>
</evidence>
<evidence type="ECO:0000313" key="1">
    <source>
        <dbReference type="EMBL" id="RCX03852.1"/>
    </source>
</evidence>
<evidence type="ECO:0008006" key="3">
    <source>
        <dbReference type="Google" id="ProtNLM"/>
    </source>
</evidence>
<comment type="caution">
    <text evidence="1">The sequence shown here is derived from an EMBL/GenBank/DDBJ whole genome shotgun (WGS) entry which is preliminary data.</text>
</comment>
<organism evidence="1 2">
    <name type="scientific">Schleiferia thermophila</name>
    <dbReference type="NCBI Taxonomy" id="884107"/>
    <lineage>
        <taxon>Bacteria</taxon>
        <taxon>Pseudomonadati</taxon>
        <taxon>Bacteroidota</taxon>
        <taxon>Flavobacteriia</taxon>
        <taxon>Flavobacteriales</taxon>
        <taxon>Schleiferiaceae</taxon>
        <taxon>Schleiferia</taxon>
    </lineage>
</organism>
<name>A0A369A3G0_9FLAO</name>
<reference evidence="1 2" key="1">
    <citation type="submission" date="2018-07" db="EMBL/GenBank/DDBJ databases">
        <title>Genomic Encyclopedia of Type Strains, Phase IV (KMG-IV): sequencing the most valuable type-strain genomes for metagenomic binning, comparative biology and taxonomic classification.</title>
        <authorList>
            <person name="Goeker M."/>
        </authorList>
    </citation>
    <scope>NUCLEOTIDE SEQUENCE [LARGE SCALE GENOMIC DNA]</scope>
    <source>
        <strain evidence="1 2">DSM 21410</strain>
    </source>
</reference>
<protein>
    <recommendedName>
        <fullName evidence="3">Bacterial surface antigen (D15) domain-containing protein</fullName>
    </recommendedName>
</protein>
<dbReference type="EMBL" id="QPJS01000002">
    <property type="protein sequence ID" value="RCX03852.1"/>
    <property type="molecule type" value="Genomic_DNA"/>
</dbReference>
<dbReference type="AlphaFoldDB" id="A0A369A3G0"/>
<keyword evidence="2" id="KW-1185">Reference proteome</keyword>
<gene>
    <name evidence="1" type="ORF">DES35_102308</name>
</gene>
<accession>A0A369A3G0</accession>
<dbReference type="Proteomes" id="UP000253517">
    <property type="component" value="Unassembled WGS sequence"/>
</dbReference>
<dbReference type="Gene3D" id="2.40.160.50">
    <property type="entry name" value="membrane protein fhac: a member of the omp85/tpsb transporter family"/>
    <property type="match status" value="1"/>
</dbReference>
<dbReference type="RefSeq" id="WP_114366157.1">
    <property type="nucleotide sequence ID" value="NZ_BHZF01000002.1"/>
</dbReference>
<sequence>MEPLIALLSFLRISVADTCVYLTPSDQPLHTSIAEHLQNRHFSHISQLFSSLDSLLVANGKFFYQLHRSSYDQCLYLHLHPGNEVPDTLLLLPISKDMSDTNIIERKNLQTILNQLIGKLSENGFPFAVVKPEIRAFVNEHPVISLKVDTGPKILIHDIVLKSQRPPRYFVIKQLSGVRFPFEYSLKKIDKILQNLAASGMFETTSPPSVLFSEDENLLYLYGNKKQSLFIDALASLNTDNQNRPILTGEANFRFSNTLGYAEDLRISWRAPAALQQFLSISVVTPYLFNTPFGITSGFRLFRQDSTFVQISSSLTATYTFSPQVRSGLGFQREASNTFIASNALLSGFSAVYQRLDLSYFNSLGQGVDRRQFEAEISLLAGTLNTGERRLPRLKSHFSTLLDLPLRGRHKMFSSLRIEYLDGPEILLNESFRTGGYGSLRGFNEWTFFAKIAVLSSLEYRFFLDQFTFFKIFYDNGWQRLTAGEEGYFQGIGTGLALPAGNGLFHLDIAVGKFPGIPLQLRDTRLHIGFSNRF</sequence>
<proteinExistence type="predicted"/>